<dbReference type="RefSeq" id="WP_061094641.1">
    <property type="nucleotide sequence ID" value="NZ_CP014323.1"/>
</dbReference>
<dbReference type="GO" id="GO:0008757">
    <property type="term" value="F:S-adenosylmethionine-dependent methyltransferase activity"/>
    <property type="evidence" value="ECO:0007669"/>
    <property type="project" value="InterPro"/>
</dbReference>
<evidence type="ECO:0000313" key="3">
    <source>
        <dbReference type="Proteomes" id="UP000063991"/>
    </source>
</evidence>
<dbReference type="CDD" id="cd02440">
    <property type="entry name" value="AdoMet_MTases"/>
    <property type="match status" value="1"/>
</dbReference>
<gene>
    <name evidence="2" type="ORF">AVL55_07050</name>
</gene>
<protein>
    <submittedName>
        <fullName evidence="2">Methyltransferase</fullName>
    </submittedName>
</protein>
<feature type="domain" description="Methyltransferase type 11" evidence="1">
    <location>
        <begin position="164"/>
        <end position="252"/>
    </location>
</feature>
<dbReference type="PANTHER" id="PTHR43861:SF1">
    <property type="entry name" value="TRANS-ACONITATE 2-METHYLTRANSFERASE"/>
    <property type="match status" value="1"/>
</dbReference>
<dbReference type="InterPro" id="IPR029063">
    <property type="entry name" value="SAM-dependent_MTases_sf"/>
</dbReference>
<keyword evidence="2" id="KW-0489">Methyltransferase</keyword>
<reference evidence="2 3" key="1">
    <citation type="submission" date="2015-12" db="EMBL/GenBank/DDBJ databases">
        <authorList>
            <person name="Shamseldin A."/>
            <person name="Moawad H."/>
            <person name="Abd El-Rahim W.M."/>
            <person name="Sadowsky M.J."/>
        </authorList>
    </citation>
    <scope>NUCLEOTIDE SEQUENCE [LARGE SCALE GENOMIC DNA]</scope>
    <source>
        <strain evidence="2 3">D7</strain>
    </source>
</reference>
<dbReference type="GO" id="GO:0032259">
    <property type="term" value="P:methylation"/>
    <property type="evidence" value="ECO:0007669"/>
    <property type="project" value="UniProtKB-KW"/>
</dbReference>
<dbReference type="OrthoDB" id="9760689at2"/>
<sequence>MSLSPAIKAAMSAESRSLFDGKLSRDAVQAAFKANGAFSSETSFESERATKAKGALTVKTAYPSDCSSKAAAHLSAEESAKTEGYVATEGDVKAEGYITTEGSIITKGSAKAERDDTASTINEQDVAHRFSKAAVQYNSIAGIQRIIAKQALANLPIDLQGTVLDIGCGTGIHTQTLANKGAAATGVDIAEGMLAQARKMYSDPIFVEGSAVDLPFSDSQFSTVFSSMALQWVSDTGLVANEIARVLKNGGLAELAIMVAGSFSELKTARKVAQLPQAETYMPTTAQWVNGFKQSGLSLQRVITKDYVDTHCDIMSLLRSVKGVGAGETGRKQPPLTRRDIKKLAMAYSNMSGVESKLPLTYRVSHFRLEKR</sequence>
<dbReference type="Gene3D" id="3.40.50.150">
    <property type="entry name" value="Vaccinia Virus protein VP39"/>
    <property type="match status" value="1"/>
</dbReference>
<name>A0A126Q0G8_ALTMA</name>
<dbReference type="Pfam" id="PF08241">
    <property type="entry name" value="Methyltransf_11"/>
    <property type="match status" value="1"/>
</dbReference>
<proteinExistence type="predicted"/>
<dbReference type="PANTHER" id="PTHR43861">
    <property type="entry name" value="TRANS-ACONITATE 2-METHYLTRANSFERASE-RELATED"/>
    <property type="match status" value="1"/>
</dbReference>
<evidence type="ECO:0000313" key="2">
    <source>
        <dbReference type="EMBL" id="AMJ97938.1"/>
    </source>
</evidence>
<dbReference type="AlphaFoldDB" id="A0A126Q0G8"/>
<keyword evidence="2" id="KW-0808">Transferase</keyword>
<dbReference type="EMBL" id="CP014323">
    <property type="protein sequence ID" value="AMJ97938.1"/>
    <property type="molecule type" value="Genomic_DNA"/>
</dbReference>
<dbReference type="SUPFAM" id="SSF53335">
    <property type="entry name" value="S-adenosyl-L-methionine-dependent methyltransferases"/>
    <property type="match status" value="1"/>
</dbReference>
<evidence type="ECO:0000259" key="1">
    <source>
        <dbReference type="Pfam" id="PF08241"/>
    </source>
</evidence>
<dbReference type="Proteomes" id="UP000063991">
    <property type="component" value="Chromosome"/>
</dbReference>
<organism evidence="2 3">
    <name type="scientific">Alteromonas macleodii</name>
    <name type="common">Pseudoalteromonas macleodii</name>
    <dbReference type="NCBI Taxonomy" id="28108"/>
    <lineage>
        <taxon>Bacteria</taxon>
        <taxon>Pseudomonadati</taxon>
        <taxon>Pseudomonadota</taxon>
        <taxon>Gammaproteobacteria</taxon>
        <taxon>Alteromonadales</taxon>
        <taxon>Alteromonadaceae</taxon>
        <taxon>Alteromonas/Salinimonas group</taxon>
        <taxon>Alteromonas</taxon>
    </lineage>
</organism>
<accession>A0A126Q0G8</accession>
<dbReference type="InterPro" id="IPR013216">
    <property type="entry name" value="Methyltransf_11"/>
</dbReference>